<dbReference type="Proteomes" id="UP001283109">
    <property type="component" value="Unassembled WGS sequence"/>
</dbReference>
<protein>
    <submittedName>
        <fullName evidence="6">TetR family transcriptional regulator</fullName>
    </submittedName>
</protein>
<dbReference type="PANTHER" id="PTHR30055">
    <property type="entry name" value="HTH-TYPE TRANSCRIPTIONAL REGULATOR RUTR"/>
    <property type="match status" value="1"/>
</dbReference>
<feature type="DNA-binding region" description="H-T-H motif" evidence="4">
    <location>
        <begin position="43"/>
        <end position="62"/>
    </location>
</feature>
<comment type="caution">
    <text evidence="6">The sequence shown here is derived from an EMBL/GenBank/DDBJ whole genome shotgun (WGS) entry which is preliminary data.</text>
</comment>
<proteinExistence type="predicted"/>
<evidence type="ECO:0000313" key="6">
    <source>
        <dbReference type="EMBL" id="MDW4574251.1"/>
    </source>
</evidence>
<evidence type="ECO:0000256" key="2">
    <source>
        <dbReference type="ARBA" id="ARBA00023125"/>
    </source>
</evidence>
<organism evidence="6 7">
    <name type="scientific">Microbacterium arthrosphaerae</name>
    <dbReference type="NCBI Taxonomy" id="792652"/>
    <lineage>
        <taxon>Bacteria</taxon>
        <taxon>Bacillati</taxon>
        <taxon>Actinomycetota</taxon>
        <taxon>Actinomycetes</taxon>
        <taxon>Micrococcales</taxon>
        <taxon>Microbacteriaceae</taxon>
        <taxon>Microbacterium</taxon>
    </lineage>
</organism>
<sequence>MTPDTSARAYRSELRAKQARGTRRRIVEAAARLFAERGYQATTLTAIARDAGVSTETVKTAAPKAELLIAAFEVVFAGEESAQSLTDTEVGSGILDLPDELLLDAVVGQIAVANARGHALWTVLLGAAASDPVVDTALQAILARRAEDYRRLVGELIARGYAPAVTDPHATAAVLSFLLSPESYQQLVAQSGWSSERYVAWLRGAVLAELAR</sequence>
<dbReference type="SUPFAM" id="SSF46689">
    <property type="entry name" value="Homeodomain-like"/>
    <property type="match status" value="1"/>
</dbReference>
<evidence type="ECO:0000256" key="3">
    <source>
        <dbReference type="ARBA" id="ARBA00023163"/>
    </source>
</evidence>
<reference evidence="6 7" key="1">
    <citation type="submission" date="2023-11" db="EMBL/GenBank/DDBJ databases">
        <title>Draft genome sequence of Microbacterium arthrosphaerae JCM 30492.</title>
        <authorList>
            <person name="Zhang G."/>
            <person name="Ding Y."/>
        </authorList>
    </citation>
    <scope>NUCLEOTIDE SEQUENCE [LARGE SCALE GENOMIC DNA]</scope>
    <source>
        <strain evidence="6 7">JCM 30492</strain>
    </source>
</reference>
<keyword evidence="2 4" id="KW-0238">DNA-binding</keyword>
<evidence type="ECO:0000259" key="5">
    <source>
        <dbReference type="PROSITE" id="PS50977"/>
    </source>
</evidence>
<dbReference type="PANTHER" id="PTHR30055:SF234">
    <property type="entry name" value="HTH-TYPE TRANSCRIPTIONAL REGULATOR BETI"/>
    <property type="match status" value="1"/>
</dbReference>
<dbReference type="PROSITE" id="PS50977">
    <property type="entry name" value="HTH_TETR_2"/>
    <property type="match status" value="1"/>
</dbReference>
<evidence type="ECO:0000313" key="7">
    <source>
        <dbReference type="Proteomes" id="UP001283109"/>
    </source>
</evidence>
<dbReference type="RefSeq" id="WP_318354741.1">
    <property type="nucleotide sequence ID" value="NZ_JAWQEV010000005.1"/>
</dbReference>
<name>A0ABU4H4J0_9MICO</name>
<keyword evidence="3" id="KW-0804">Transcription</keyword>
<dbReference type="InterPro" id="IPR001647">
    <property type="entry name" value="HTH_TetR"/>
</dbReference>
<dbReference type="SUPFAM" id="SSF48498">
    <property type="entry name" value="Tetracyclin repressor-like, C-terminal domain"/>
    <property type="match status" value="1"/>
</dbReference>
<dbReference type="EMBL" id="JAWQEV010000005">
    <property type="protein sequence ID" value="MDW4574251.1"/>
    <property type="molecule type" value="Genomic_DNA"/>
</dbReference>
<gene>
    <name evidence="6" type="ORF">R8Z58_15835</name>
</gene>
<dbReference type="InterPro" id="IPR036271">
    <property type="entry name" value="Tet_transcr_reg_TetR-rel_C_sf"/>
</dbReference>
<dbReference type="InterPro" id="IPR009057">
    <property type="entry name" value="Homeodomain-like_sf"/>
</dbReference>
<feature type="domain" description="HTH tetR-type" evidence="5">
    <location>
        <begin position="20"/>
        <end position="80"/>
    </location>
</feature>
<keyword evidence="1" id="KW-0805">Transcription regulation</keyword>
<evidence type="ECO:0000256" key="1">
    <source>
        <dbReference type="ARBA" id="ARBA00023015"/>
    </source>
</evidence>
<evidence type="ECO:0000256" key="4">
    <source>
        <dbReference type="PROSITE-ProRule" id="PRU00335"/>
    </source>
</evidence>
<dbReference type="Gene3D" id="1.10.357.10">
    <property type="entry name" value="Tetracycline Repressor, domain 2"/>
    <property type="match status" value="1"/>
</dbReference>
<accession>A0ABU4H4J0</accession>
<keyword evidence="7" id="KW-1185">Reference proteome</keyword>
<dbReference type="InterPro" id="IPR050109">
    <property type="entry name" value="HTH-type_TetR-like_transc_reg"/>
</dbReference>
<dbReference type="Pfam" id="PF00440">
    <property type="entry name" value="TetR_N"/>
    <property type="match status" value="1"/>
</dbReference>
<dbReference type="Gene3D" id="1.10.10.60">
    <property type="entry name" value="Homeodomain-like"/>
    <property type="match status" value="1"/>
</dbReference>